<reference evidence="2" key="1">
    <citation type="submission" date="2021-04" db="EMBL/GenBank/DDBJ databases">
        <title>Devosia litorisediminis sp. nov., isolated from a sand dune.</title>
        <authorList>
            <person name="Park S."/>
            <person name="Yoon J.-H."/>
        </authorList>
    </citation>
    <scope>NUCLEOTIDE SEQUENCE</scope>
    <source>
        <strain evidence="2">BSSL-BM10</strain>
    </source>
</reference>
<evidence type="ECO:0000259" key="1">
    <source>
        <dbReference type="SMART" id="SM00871"/>
    </source>
</evidence>
<organism evidence="2 3">
    <name type="scientific">Devosia litorisediminis</name>
    <dbReference type="NCBI Taxonomy" id="2829817"/>
    <lineage>
        <taxon>Bacteria</taxon>
        <taxon>Pseudomonadati</taxon>
        <taxon>Pseudomonadota</taxon>
        <taxon>Alphaproteobacteria</taxon>
        <taxon>Hyphomicrobiales</taxon>
        <taxon>Devosiaceae</taxon>
        <taxon>Devosia</taxon>
    </lineage>
</organism>
<dbReference type="SMART" id="SM00871">
    <property type="entry name" value="AraC_E_bind"/>
    <property type="match status" value="1"/>
</dbReference>
<evidence type="ECO:0000313" key="2">
    <source>
        <dbReference type="EMBL" id="MBS3848470.1"/>
    </source>
</evidence>
<keyword evidence="3" id="KW-1185">Reference proteome</keyword>
<comment type="caution">
    <text evidence="2">The sequence shown here is derived from an EMBL/GenBank/DDBJ whole genome shotgun (WGS) entry which is preliminary data.</text>
</comment>
<dbReference type="EMBL" id="JAGXTP010000001">
    <property type="protein sequence ID" value="MBS3848470.1"/>
    <property type="molecule type" value="Genomic_DNA"/>
</dbReference>
<dbReference type="SUPFAM" id="SSF55136">
    <property type="entry name" value="Probable bacterial effector-binding domain"/>
    <property type="match status" value="1"/>
</dbReference>
<name>A0A942IDN7_9HYPH</name>
<dbReference type="Proteomes" id="UP000678281">
    <property type="component" value="Unassembled WGS sequence"/>
</dbReference>
<evidence type="ECO:0000313" key="3">
    <source>
        <dbReference type="Proteomes" id="UP000678281"/>
    </source>
</evidence>
<dbReference type="Gene3D" id="3.20.80.10">
    <property type="entry name" value="Regulatory factor, effector binding domain"/>
    <property type="match status" value="1"/>
</dbReference>
<accession>A0A942IDN7</accession>
<dbReference type="InterPro" id="IPR010499">
    <property type="entry name" value="AraC_E-bd"/>
</dbReference>
<dbReference type="RefSeq" id="WP_212658016.1">
    <property type="nucleotide sequence ID" value="NZ_JAGXTP010000001.1"/>
</dbReference>
<proteinExistence type="predicted"/>
<feature type="domain" description="AraC effector-binding" evidence="1">
    <location>
        <begin position="3"/>
        <end position="164"/>
    </location>
</feature>
<sequence>MLTVPRFQDLPVQTYAYISFTVSMAEMAQPANEGFPALFSWLSANGITPTGAPFYKYNRIDMARTLEVEAGVPVDRAAAGDDTVKFSQLPAGHYVWTTHTGPYDDLYDATAMLIGWAKERGIEWDSATQSDGHHFACRLEIYETDPEQEPDPDKWVTTLRIKTTGPA</sequence>
<dbReference type="InterPro" id="IPR029442">
    <property type="entry name" value="GyrI-like"/>
</dbReference>
<dbReference type="AlphaFoldDB" id="A0A942IDN7"/>
<gene>
    <name evidence="2" type="ORF">KD146_07125</name>
</gene>
<dbReference type="Pfam" id="PF06445">
    <property type="entry name" value="GyrI-like"/>
    <property type="match status" value="1"/>
</dbReference>
<protein>
    <submittedName>
        <fullName evidence="2">GyrI-like domain-containing protein</fullName>
    </submittedName>
</protein>
<dbReference type="InterPro" id="IPR011256">
    <property type="entry name" value="Reg_factor_effector_dom_sf"/>
</dbReference>